<dbReference type="Proteomes" id="UP000320216">
    <property type="component" value="Chromosome"/>
</dbReference>
<dbReference type="SUPFAM" id="SSF46785">
    <property type="entry name" value="Winged helix' DNA-binding domain"/>
    <property type="match status" value="1"/>
</dbReference>
<feature type="domain" description="HTH arsR-type" evidence="1">
    <location>
        <begin position="6"/>
        <end position="101"/>
    </location>
</feature>
<dbReference type="GO" id="GO:0010288">
    <property type="term" value="P:response to lead ion"/>
    <property type="evidence" value="ECO:0007669"/>
    <property type="project" value="TreeGrafter"/>
</dbReference>
<dbReference type="AlphaFoldDB" id="A0A5B8M3R1"/>
<gene>
    <name evidence="2" type="ORF">FPZ11_07370</name>
</gene>
<dbReference type="GO" id="GO:0097063">
    <property type="term" value="F:cadmium ion sensor activity"/>
    <property type="evidence" value="ECO:0007669"/>
    <property type="project" value="TreeGrafter"/>
</dbReference>
<dbReference type="KEGG" id="huw:FPZ11_07370"/>
<reference evidence="2 3" key="1">
    <citation type="submission" date="2019-07" db="EMBL/GenBank/DDBJ databases">
        <title>Full genome sequence of Humibacter sp. WJ7-1.</title>
        <authorList>
            <person name="Im W.-T."/>
        </authorList>
    </citation>
    <scope>NUCLEOTIDE SEQUENCE [LARGE SCALE GENOMIC DNA]</scope>
    <source>
        <strain evidence="2 3">WJ7-1</strain>
    </source>
</reference>
<name>A0A5B8M3R1_9MICO</name>
<dbReference type="InterPro" id="IPR036388">
    <property type="entry name" value="WH-like_DNA-bd_sf"/>
</dbReference>
<organism evidence="2 3">
    <name type="scientific">Humibacter ginsenosidimutans</name>
    <dbReference type="NCBI Taxonomy" id="2599293"/>
    <lineage>
        <taxon>Bacteria</taxon>
        <taxon>Bacillati</taxon>
        <taxon>Actinomycetota</taxon>
        <taxon>Actinomycetes</taxon>
        <taxon>Micrococcales</taxon>
        <taxon>Microbacteriaceae</taxon>
        <taxon>Humibacter</taxon>
    </lineage>
</organism>
<dbReference type="SMART" id="SM00418">
    <property type="entry name" value="HTH_ARSR"/>
    <property type="match status" value="1"/>
</dbReference>
<dbReference type="GO" id="GO:0032791">
    <property type="term" value="F:lead ion binding"/>
    <property type="evidence" value="ECO:0007669"/>
    <property type="project" value="TreeGrafter"/>
</dbReference>
<dbReference type="GO" id="GO:0046686">
    <property type="term" value="P:response to cadmium ion"/>
    <property type="evidence" value="ECO:0007669"/>
    <property type="project" value="TreeGrafter"/>
</dbReference>
<dbReference type="CDD" id="cd00090">
    <property type="entry name" value="HTH_ARSR"/>
    <property type="match status" value="1"/>
</dbReference>
<dbReference type="Gene3D" id="1.10.10.10">
    <property type="entry name" value="Winged helix-like DNA-binding domain superfamily/Winged helix DNA-binding domain"/>
    <property type="match status" value="1"/>
</dbReference>
<dbReference type="InterPro" id="IPR052543">
    <property type="entry name" value="HTH_Metal-responsive_Reg"/>
</dbReference>
<dbReference type="InterPro" id="IPR001845">
    <property type="entry name" value="HTH_ArsR_DNA-bd_dom"/>
</dbReference>
<dbReference type="GO" id="GO:0003700">
    <property type="term" value="F:DNA-binding transcription factor activity"/>
    <property type="evidence" value="ECO:0007669"/>
    <property type="project" value="InterPro"/>
</dbReference>
<protein>
    <submittedName>
        <fullName evidence="2">Helix-turn-helix transcriptional regulator</fullName>
    </submittedName>
</protein>
<dbReference type="EMBL" id="CP042305">
    <property type="protein sequence ID" value="QDZ14599.1"/>
    <property type="molecule type" value="Genomic_DNA"/>
</dbReference>
<dbReference type="PANTHER" id="PTHR39168">
    <property type="entry name" value="TRANSCRIPTIONAL REGULATOR-RELATED"/>
    <property type="match status" value="1"/>
</dbReference>
<dbReference type="PROSITE" id="PS50987">
    <property type="entry name" value="HTH_ARSR_2"/>
    <property type="match status" value="1"/>
</dbReference>
<evidence type="ECO:0000313" key="3">
    <source>
        <dbReference type="Proteomes" id="UP000320216"/>
    </source>
</evidence>
<dbReference type="PANTHER" id="PTHR39168:SF1">
    <property type="entry name" value="TRANSCRIPTIONAL REGULATORY PROTEIN"/>
    <property type="match status" value="1"/>
</dbReference>
<evidence type="ECO:0000259" key="1">
    <source>
        <dbReference type="PROSITE" id="PS50987"/>
    </source>
</evidence>
<accession>A0A5B8M3R1</accession>
<dbReference type="PRINTS" id="PR00778">
    <property type="entry name" value="HTHARSR"/>
</dbReference>
<dbReference type="RefSeq" id="WP_146319661.1">
    <property type="nucleotide sequence ID" value="NZ_CP042305.1"/>
</dbReference>
<dbReference type="InterPro" id="IPR036390">
    <property type="entry name" value="WH_DNA-bd_sf"/>
</dbReference>
<dbReference type="OrthoDB" id="3232131at2"/>
<dbReference type="NCBIfam" id="NF033788">
    <property type="entry name" value="HTH_metalloreg"/>
    <property type="match status" value="1"/>
</dbReference>
<keyword evidence="3" id="KW-1185">Reference proteome</keyword>
<dbReference type="GO" id="GO:0003677">
    <property type="term" value="F:DNA binding"/>
    <property type="evidence" value="ECO:0007669"/>
    <property type="project" value="TreeGrafter"/>
</dbReference>
<proteinExistence type="predicted"/>
<dbReference type="Pfam" id="PF01022">
    <property type="entry name" value="HTH_5"/>
    <property type="match status" value="1"/>
</dbReference>
<evidence type="ECO:0000313" key="2">
    <source>
        <dbReference type="EMBL" id="QDZ14599.1"/>
    </source>
</evidence>
<sequence length="269" mass="28793">MFSVRQESQGEPDIAGLASAFADPRRVRVLMALADERALPAGRLAEEAGVAASTVSNHLSVLLERGLVAVEQQGRHRYYRLADAEVEGVLEALARLAPRTPITSLREHTRVAALRAARTCYHHLAGQAGVALFRQFLDAGWVTGGDGLHHPGTSRDRLSAPGSEIDYTLTPEGAAALSAWAIPPHTLSTTRPLRYCVDWTEQAHHLAGPLGTAITARLFDLGWITRGNAPRSIRITAQGRDGLSALTPPLPSGRDFGPSGGRIRAEIAT</sequence>
<dbReference type="InterPro" id="IPR011991">
    <property type="entry name" value="ArsR-like_HTH"/>
</dbReference>